<keyword evidence="2" id="KW-1185">Reference proteome</keyword>
<dbReference type="EMBL" id="KN717715">
    <property type="protein sequence ID" value="KJH40146.1"/>
    <property type="molecule type" value="Genomic_DNA"/>
</dbReference>
<dbReference type="OrthoDB" id="9981668at2759"/>
<accession>A0A0D8XCF3</accession>
<dbReference type="STRING" id="29172.A0A0D8XCF3"/>
<proteinExistence type="predicted"/>
<protein>
    <submittedName>
        <fullName evidence="1">Uncharacterized protein</fullName>
    </submittedName>
</protein>
<name>A0A0D8XCF3_DICVI</name>
<dbReference type="Proteomes" id="UP000053766">
    <property type="component" value="Unassembled WGS sequence"/>
</dbReference>
<reference evidence="1 2" key="1">
    <citation type="submission" date="2013-11" db="EMBL/GenBank/DDBJ databases">
        <title>Draft genome of the bovine lungworm Dictyocaulus viviparus.</title>
        <authorList>
            <person name="Mitreva M."/>
        </authorList>
    </citation>
    <scope>NUCLEOTIDE SEQUENCE [LARGE SCALE GENOMIC DNA]</scope>
    <source>
        <strain evidence="1 2">HannoverDv2000</strain>
    </source>
</reference>
<evidence type="ECO:0000313" key="1">
    <source>
        <dbReference type="EMBL" id="KJH40146.1"/>
    </source>
</evidence>
<organism evidence="1 2">
    <name type="scientific">Dictyocaulus viviparus</name>
    <name type="common">Bovine lungworm</name>
    <dbReference type="NCBI Taxonomy" id="29172"/>
    <lineage>
        <taxon>Eukaryota</taxon>
        <taxon>Metazoa</taxon>
        <taxon>Ecdysozoa</taxon>
        <taxon>Nematoda</taxon>
        <taxon>Chromadorea</taxon>
        <taxon>Rhabditida</taxon>
        <taxon>Rhabditina</taxon>
        <taxon>Rhabditomorpha</taxon>
        <taxon>Strongyloidea</taxon>
        <taxon>Metastrongylidae</taxon>
        <taxon>Dictyocaulus</taxon>
    </lineage>
</organism>
<gene>
    <name evidence="1" type="ORF">DICVIV_13924</name>
</gene>
<dbReference type="AlphaFoldDB" id="A0A0D8XCF3"/>
<evidence type="ECO:0000313" key="2">
    <source>
        <dbReference type="Proteomes" id="UP000053766"/>
    </source>
</evidence>
<reference evidence="2" key="2">
    <citation type="journal article" date="2016" name="Sci. Rep.">
        <title>Dictyocaulus viviparus genome, variome and transcriptome elucidate lungworm biology and support future intervention.</title>
        <authorList>
            <person name="McNulty S.N."/>
            <person name="Strube C."/>
            <person name="Rosa B.A."/>
            <person name="Martin J.C."/>
            <person name="Tyagi R."/>
            <person name="Choi Y.J."/>
            <person name="Wang Q."/>
            <person name="Hallsworth Pepin K."/>
            <person name="Zhang X."/>
            <person name="Ozersky P."/>
            <person name="Wilson R.K."/>
            <person name="Sternberg P.W."/>
            <person name="Gasser R.B."/>
            <person name="Mitreva M."/>
        </authorList>
    </citation>
    <scope>NUCLEOTIDE SEQUENCE [LARGE SCALE GENOMIC DNA]</scope>
    <source>
        <strain evidence="2">HannoverDv2000</strain>
    </source>
</reference>
<sequence>MRDLNRRTAAASEKRPPGNYGRKAGFLTNITKLSMFRLSLLYFFNKCVYVLLGLEPNVAFLKYDMRMYVVYKGEDDRGHLKDLTKQKKDHFPKQQRTSLTVLVYKHIIESYPDVFPKDLKLFCDRRPMLFSAYEQIKLATEKEEFIIPASNLSSACGYAEKVSVVIKKVSEEFQVSSNDVMKAVDVRDIERDKNILELLNLVVPQEGYLETTIFLVSGPNKAYLFDHGACCSR</sequence>